<proteinExistence type="predicted"/>
<feature type="compositionally biased region" description="Polar residues" evidence="1">
    <location>
        <begin position="733"/>
        <end position="746"/>
    </location>
</feature>
<keyword evidence="3" id="KW-1185">Reference proteome</keyword>
<comment type="caution">
    <text evidence="2">The sequence shown here is derived from an EMBL/GenBank/DDBJ whole genome shotgun (WGS) entry which is preliminary data.</text>
</comment>
<evidence type="ECO:0000313" key="3">
    <source>
        <dbReference type="Proteomes" id="UP000192596"/>
    </source>
</evidence>
<dbReference type="InParanoid" id="A0A1V8TLT4"/>
<gene>
    <name evidence="2" type="ORF">B0A48_02968</name>
</gene>
<feature type="region of interest" description="Disordered" evidence="1">
    <location>
        <begin position="118"/>
        <end position="140"/>
    </location>
</feature>
<sequence>MRVVQLLSYACAAAAQSYPNTTTANNGTVSSLSQNTTSQTRASASTIASSLTSHAAGFFIAAGVGLSSTTRTDQSPSLTLRLTTSTFAGPVLTSNTSTVSTGTEVISISNVSDSRTGSGSQGALFSGTPTEGVTYSNTTRQQSTSVARLSAVNGTLKSSHSGNIFTTTFTSYYNATYAKVTETLTNTSWASASNAGQCWDEWQLYWKLHLPTPASLALSSGSEIFTTTRPLTFTETLHTILSPFTSTQTITSTLPTVIIAGGFTQTVAPSAVTSTITWLMSVVPTATITTTDFVTLTGPSVTFITRNSTYDPAWPTPSCSLPSVYAECQASWANYATAQAIPFPQPLPVNCPVNYMNMTSLPACYSRVAAGQASWSAEVLSTKSPRCTQASITGPLCTSLKDAYVLGSNYNLYPTALKYMPGFFSSGSISYVGAWSGQGWQWPSYQPLAPGCTVGCGRCAITGGVVQLLYFPPGLSHPATGPVVATTLGTTLTSPTNYISFESLYASDVCSGVGRTITSTILAIPESHTMSSLFATTKGCFAHLLNNPWYGTTVVGTASFNVSDLVHDTVPYSIYTSQPRCASEMFHAGCNPNGCRTDLPYQPLIVLEPGLLQELDPAWAPCSMDLRGLYDPPKALVPATAVAGVSTASDTTATVTATPGVSMSNPTPTATGGALPASTTTKVSAAPKQRTSSTSLLIEQPSSNGESPVATVVETSAAAQPAPGNTVPVASGQGETSAQGSGNTPIPQDPRVSLVISTPAAATVPAAGAADPTNPEPTSVTLVAGQTLQPGGSAVVVSGTTFTALPGGNGVDAIAQGTTSTLMPTSAPSQAPVSNTNSPVVNAGTIPTNGSPQAQPSATVIAGQTLSPGGASVVLSGTTFSALPGTSGVAAVAQGTTRTITPAPVPSGDPATTANGPIVVAANSPGNGSPPAQSSVTMVAGQTLSAGGSAIVVSGTTFTALPGSSGVAAVAHGSTKIISAIASTTGESNSASAGPSVVVVPADPAAESLITVAIPSSGAAAGRITLADGQVITAAATTLAPQATTLVRNGATLTLSSHSGNLVVNGKTITPGAVATTINGVALSVDPSGQLVDLGHTNTIATGSVPGTFIVDGNILFPGDPAVKIGDETFSVNAAGHLVEMQGSKTITLAPGSTSGVMVVDGTTISAGESPVTIGDEVYTVNSAGQLLEVASATPLALPQGAAVVVEGTTLRAGAPAQSIAGEVLSVNAAGQLVQINDPHDPGSLVSVIAGIVAAAAQATKAPETATTGSQSHSTTIGIGNGVGSTGISTVDPAAASTAAGSNSSGGARLWSGSRGLFGVVILMLVGLTI</sequence>
<dbReference type="Proteomes" id="UP000192596">
    <property type="component" value="Unassembled WGS sequence"/>
</dbReference>
<dbReference type="OrthoDB" id="3944128at2759"/>
<reference evidence="3" key="1">
    <citation type="submission" date="2017-03" db="EMBL/GenBank/DDBJ databases">
        <title>Genomes of endolithic fungi from Antarctica.</title>
        <authorList>
            <person name="Coleine C."/>
            <person name="Masonjones S."/>
            <person name="Stajich J.E."/>
        </authorList>
    </citation>
    <scope>NUCLEOTIDE SEQUENCE [LARGE SCALE GENOMIC DNA]</scope>
    <source>
        <strain evidence="3">CCFEE 5527</strain>
    </source>
</reference>
<name>A0A1V8TLT4_9PEZI</name>
<protein>
    <submittedName>
        <fullName evidence="2">Uncharacterized protein</fullName>
    </submittedName>
</protein>
<feature type="compositionally biased region" description="Polar residues" evidence="1">
    <location>
        <begin position="677"/>
        <end position="706"/>
    </location>
</feature>
<feature type="region of interest" description="Disordered" evidence="1">
    <location>
        <begin position="656"/>
        <end position="749"/>
    </location>
</feature>
<evidence type="ECO:0000256" key="1">
    <source>
        <dbReference type="SAM" id="MobiDB-lite"/>
    </source>
</evidence>
<evidence type="ECO:0000313" key="2">
    <source>
        <dbReference type="EMBL" id="OQO12326.1"/>
    </source>
</evidence>
<dbReference type="STRING" id="1507870.A0A1V8TLT4"/>
<organism evidence="2 3">
    <name type="scientific">Cryoendolithus antarcticus</name>
    <dbReference type="NCBI Taxonomy" id="1507870"/>
    <lineage>
        <taxon>Eukaryota</taxon>
        <taxon>Fungi</taxon>
        <taxon>Dikarya</taxon>
        <taxon>Ascomycota</taxon>
        <taxon>Pezizomycotina</taxon>
        <taxon>Dothideomycetes</taxon>
        <taxon>Dothideomycetidae</taxon>
        <taxon>Cladosporiales</taxon>
        <taxon>Cladosporiaceae</taxon>
        <taxon>Cryoendolithus</taxon>
    </lineage>
</organism>
<dbReference type="EMBL" id="NAJO01000005">
    <property type="protein sequence ID" value="OQO12326.1"/>
    <property type="molecule type" value="Genomic_DNA"/>
</dbReference>
<accession>A0A1V8TLT4</accession>